<dbReference type="PATRIC" id="fig|1440762.4.peg.2881"/>
<sequence length="59" mass="6636">MTLEDFPLWQAGFAAIRERPATQRAYALGDQMKGRFDLTTDEEARKVLFGPGAKSWSCV</sequence>
<accession>A0A0G9GY58</accession>
<dbReference type="STRING" id="1440762.Y882_15785"/>
<reference evidence="1 2" key="1">
    <citation type="journal article" date="2015" name="Antonie Van Leeuwenhoek">
        <title>A phylogenomic and molecular marker based taxonomic framework for the order Xanthomonadales: proposal to transfer the families Algiphilaceae and Solimonadaceae to the order Nevskiales ord. nov. and to create a new family within the order Xanthomonadales, the family Rhodanobacteraceae fam. nov., containing the genus Rhodanobacter and its closest relatives.</title>
        <authorList>
            <person name="Naushad S."/>
            <person name="Adeolu M."/>
            <person name="Wong S."/>
            <person name="Sohail M."/>
            <person name="Schellhorn H.E."/>
            <person name="Gupta R.S."/>
        </authorList>
    </citation>
    <scope>NUCLEOTIDE SEQUENCE [LARGE SCALE GENOMIC DNA]</scope>
    <source>
        <strain evidence="1 2">DSM 16301</strain>
    </source>
</reference>
<dbReference type="EMBL" id="JPLA01000044">
    <property type="protein sequence ID" value="KLD62510.1"/>
    <property type="molecule type" value="Genomic_DNA"/>
</dbReference>
<dbReference type="Proteomes" id="UP000035481">
    <property type="component" value="Unassembled WGS sequence"/>
</dbReference>
<proteinExistence type="predicted"/>
<protein>
    <submittedName>
        <fullName evidence="1">Uncharacterized protein</fullName>
    </submittedName>
</protein>
<evidence type="ECO:0000313" key="1">
    <source>
        <dbReference type="EMBL" id="KLD62510.1"/>
    </source>
</evidence>
<dbReference type="AlphaFoldDB" id="A0A0G9GY58"/>
<comment type="caution">
    <text evidence="1">The sequence shown here is derived from an EMBL/GenBank/DDBJ whole genome shotgun (WGS) entry which is preliminary data.</text>
</comment>
<name>A0A0G9GY58_9GAMM</name>
<organism evidence="1 2">
    <name type="scientific">Dyella japonica DSM 16301</name>
    <dbReference type="NCBI Taxonomy" id="1440762"/>
    <lineage>
        <taxon>Bacteria</taxon>
        <taxon>Pseudomonadati</taxon>
        <taxon>Pseudomonadota</taxon>
        <taxon>Gammaproteobacteria</taxon>
        <taxon>Lysobacterales</taxon>
        <taxon>Rhodanobacteraceae</taxon>
        <taxon>Dyella</taxon>
    </lineage>
</organism>
<dbReference type="RefSeq" id="WP_046972845.1">
    <property type="nucleotide sequence ID" value="NZ_JPLA01000044.1"/>
</dbReference>
<evidence type="ECO:0000313" key="2">
    <source>
        <dbReference type="Proteomes" id="UP000035481"/>
    </source>
</evidence>
<gene>
    <name evidence="1" type="ORF">Y882_15785</name>
</gene>